<evidence type="ECO:0000313" key="5">
    <source>
        <dbReference type="EMBL" id="KAK9419939.1"/>
    </source>
</evidence>
<keyword evidence="4" id="KW-0539">Nucleus</keyword>
<evidence type="ECO:0000256" key="4">
    <source>
        <dbReference type="ARBA" id="ARBA00023242"/>
    </source>
</evidence>
<evidence type="ECO:0000256" key="3">
    <source>
        <dbReference type="ARBA" id="ARBA00023125"/>
    </source>
</evidence>
<accession>A0ABR2V007</accession>
<reference evidence="5 6" key="1">
    <citation type="journal article" date="2024" name="J. Plant Pathol.">
        <title>Sequence and assembly of the genome of Seiridium unicorne, isolate CBS 538.82, causal agent of cypress canker disease.</title>
        <authorList>
            <person name="Scali E."/>
            <person name="Rocca G.D."/>
            <person name="Danti R."/>
            <person name="Garbelotto M."/>
            <person name="Barberini S."/>
            <person name="Baroncelli R."/>
            <person name="Emiliani G."/>
        </authorList>
    </citation>
    <scope>NUCLEOTIDE SEQUENCE [LARGE SCALE GENOMIC DNA]</scope>
    <source>
        <strain evidence="5 6">BM-138-508</strain>
    </source>
</reference>
<keyword evidence="3" id="KW-0238">DNA-binding</keyword>
<dbReference type="Proteomes" id="UP001408356">
    <property type="component" value="Unassembled WGS sequence"/>
</dbReference>
<dbReference type="InterPro" id="IPR050987">
    <property type="entry name" value="AtrR-like"/>
</dbReference>
<dbReference type="PANTHER" id="PTHR46910:SF3">
    <property type="entry name" value="HALOTOLERANCE PROTEIN 9-RELATED"/>
    <property type="match status" value="1"/>
</dbReference>
<proteinExistence type="predicted"/>
<protein>
    <submittedName>
        <fullName evidence="5">Zn(2)-C6 fungal-type domain-containing protein</fullName>
    </submittedName>
</protein>
<dbReference type="EMBL" id="JARVKF010000279">
    <property type="protein sequence ID" value="KAK9419939.1"/>
    <property type="molecule type" value="Genomic_DNA"/>
</dbReference>
<organism evidence="5 6">
    <name type="scientific">Seiridium unicorne</name>
    <dbReference type="NCBI Taxonomy" id="138068"/>
    <lineage>
        <taxon>Eukaryota</taxon>
        <taxon>Fungi</taxon>
        <taxon>Dikarya</taxon>
        <taxon>Ascomycota</taxon>
        <taxon>Pezizomycotina</taxon>
        <taxon>Sordariomycetes</taxon>
        <taxon>Xylariomycetidae</taxon>
        <taxon>Amphisphaeriales</taxon>
        <taxon>Sporocadaceae</taxon>
        <taxon>Seiridium</taxon>
    </lineage>
</organism>
<sequence length="268" mass="30718">MRTKQPPVQREIDIDLELPLTEPEDGAGFIIAADGKSSFNFFLFRVQLAQIQGRIYDAIHSALAQSLSSHQQIDQAVGLRHRLNEWMSRVPRQFQPDTILRADEPLSCRSFGVLFASHLACRIAVCQTHIMETRWLQTLQNFGREAVRGEVLAAAVPSPLGWQELVSESREYMRLFASIEQKDSAFVWMTACTYISVGVCLIANNMFDPHHENVEYDERLADISFSFLNEMIQQVPYEPLKKTQESYEKLLLQARVVRLQISSQNSYH</sequence>
<evidence type="ECO:0000256" key="1">
    <source>
        <dbReference type="ARBA" id="ARBA00004123"/>
    </source>
</evidence>
<keyword evidence="6" id="KW-1185">Reference proteome</keyword>
<comment type="subcellular location">
    <subcellularLocation>
        <location evidence="1">Nucleus</location>
    </subcellularLocation>
</comment>
<name>A0ABR2V007_9PEZI</name>
<keyword evidence="2" id="KW-0479">Metal-binding</keyword>
<dbReference type="PANTHER" id="PTHR46910">
    <property type="entry name" value="TRANSCRIPTION FACTOR PDR1"/>
    <property type="match status" value="1"/>
</dbReference>
<gene>
    <name evidence="5" type="ORF">SUNI508_06945</name>
</gene>
<dbReference type="CDD" id="cd12148">
    <property type="entry name" value="fungal_TF_MHR"/>
    <property type="match status" value="1"/>
</dbReference>
<comment type="caution">
    <text evidence="5">The sequence shown here is derived from an EMBL/GenBank/DDBJ whole genome shotgun (WGS) entry which is preliminary data.</text>
</comment>
<evidence type="ECO:0000313" key="6">
    <source>
        <dbReference type="Proteomes" id="UP001408356"/>
    </source>
</evidence>
<evidence type="ECO:0000256" key="2">
    <source>
        <dbReference type="ARBA" id="ARBA00022723"/>
    </source>
</evidence>